<feature type="region of interest" description="Disordered" evidence="11">
    <location>
        <begin position="555"/>
        <end position="578"/>
    </location>
</feature>
<comment type="similarity">
    <text evidence="3">Belongs to the PIAS family.</text>
</comment>
<dbReference type="CDD" id="cd16792">
    <property type="entry name" value="SP-RING_Siz-like"/>
    <property type="match status" value="1"/>
</dbReference>
<dbReference type="AlphaFoldDB" id="A0A4P1RDM7"/>
<keyword evidence="15" id="KW-1185">Reference proteome</keyword>
<feature type="region of interest" description="Disordered" evidence="11">
    <location>
        <begin position="815"/>
        <end position="837"/>
    </location>
</feature>
<dbReference type="GO" id="GO:0008270">
    <property type="term" value="F:zinc ion binding"/>
    <property type="evidence" value="ECO:0007669"/>
    <property type="project" value="UniProtKB-KW"/>
</dbReference>
<keyword evidence="5" id="KW-0479">Metal-binding</keyword>
<dbReference type="InterPro" id="IPR013083">
    <property type="entry name" value="Znf_RING/FYVE/PHD"/>
</dbReference>
<evidence type="ECO:0000256" key="3">
    <source>
        <dbReference type="ARBA" id="ARBA00005383"/>
    </source>
</evidence>
<evidence type="ECO:0000256" key="10">
    <source>
        <dbReference type="PROSITE-ProRule" id="PRU00452"/>
    </source>
</evidence>
<evidence type="ECO:0000259" key="12">
    <source>
        <dbReference type="PROSITE" id="PS50800"/>
    </source>
</evidence>
<evidence type="ECO:0000256" key="2">
    <source>
        <dbReference type="ARBA" id="ARBA00004718"/>
    </source>
</evidence>
<dbReference type="GO" id="GO:0005634">
    <property type="term" value="C:nucleus"/>
    <property type="evidence" value="ECO:0007669"/>
    <property type="project" value="UniProtKB-SubCell"/>
</dbReference>
<keyword evidence="8" id="KW-0862">Zinc</keyword>
<evidence type="ECO:0000259" key="13">
    <source>
        <dbReference type="PROSITE" id="PS51044"/>
    </source>
</evidence>
<protein>
    <recommendedName>
        <fullName evidence="16">SP-RING-type domain-containing protein</fullName>
    </recommendedName>
</protein>
<dbReference type="STRING" id="3871.A0A4P1RDM7"/>
<evidence type="ECO:0000256" key="1">
    <source>
        <dbReference type="ARBA" id="ARBA00004123"/>
    </source>
</evidence>
<keyword evidence="7" id="KW-0833">Ubl conjugation pathway</keyword>
<proteinExistence type="inferred from homology"/>
<accession>A0A4P1RDM7</accession>
<dbReference type="UniPathway" id="UPA00886"/>
<evidence type="ECO:0000256" key="9">
    <source>
        <dbReference type="ARBA" id="ARBA00023242"/>
    </source>
</evidence>
<dbReference type="InterPro" id="IPR001965">
    <property type="entry name" value="Znf_PHD"/>
</dbReference>
<keyword evidence="9" id="KW-0539">Nucleus</keyword>
<evidence type="ECO:0000256" key="11">
    <source>
        <dbReference type="SAM" id="MobiDB-lite"/>
    </source>
</evidence>
<evidence type="ECO:0000256" key="6">
    <source>
        <dbReference type="ARBA" id="ARBA00022771"/>
    </source>
</evidence>
<name>A0A4P1RDM7_LUPAN</name>
<dbReference type="Gene3D" id="3.30.40.10">
    <property type="entry name" value="Zinc/RING finger domain, C3HC4 (zinc finger)"/>
    <property type="match status" value="2"/>
</dbReference>
<dbReference type="InterPro" id="IPR019786">
    <property type="entry name" value="Zinc_finger_PHD-type_CS"/>
</dbReference>
<dbReference type="InterPro" id="IPR004181">
    <property type="entry name" value="Znf_MIZ"/>
</dbReference>
<dbReference type="GO" id="GO:0016925">
    <property type="term" value="P:protein sumoylation"/>
    <property type="evidence" value="ECO:0007669"/>
    <property type="project" value="UniProtKB-UniPathway"/>
</dbReference>
<comment type="pathway">
    <text evidence="2">Protein modification; protein sumoylation.</text>
</comment>
<dbReference type="SUPFAM" id="SSF68906">
    <property type="entry name" value="SAP domain"/>
    <property type="match status" value="1"/>
</dbReference>
<keyword evidence="6 10" id="KW-0863">Zinc-finger</keyword>
<dbReference type="PROSITE" id="PS51044">
    <property type="entry name" value="ZF_SP_RING"/>
    <property type="match status" value="1"/>
</dbReference>
<evidence type="ECO:0000256" key="8">
    <source>
        <dbReference type="ARBA" id="ARBA00022833"/>
    </source>
</evidence>
<feature type="compositionally biased region" description="Basic and acidic residues" evidence="11">
    <location>
        <begin position="855"/>
        <end position="867"/>
    </location>
</feature>
<comment type="subcellular location">
    <subcellularLocation>
        <location evidence="1">Nucleus</location>
    </subcellularLocation>
</comment>
<feature type="compositionally biased region" description="Polar residues" evidence="11">
    <location>
        <begin position="823"/>
        <end position="837"/>
    </location>
</feature>
<dbReference type="Gramene" id="OIW08581">
    <property type="protein sequence ID" value="OIW08581"/>
    <property type="gene ID" value="TanjilG_03257"/>
</dbReference>
<evidence type="ECO:0000256" key="5">
    <source>
        <dbReference type="ARBA" id="ARBA00022723"/>
    </source>
</evidence>
<dbReference type="GO" id="GO:0000785">
    <property type="term" value="C:chromatin"/>
    <property type="evidence" value="ECO:0007669"/>
    <property type="project" value="TreeGrafter"/>
</dbReference>
<gene>
    <name evidence="14" type="ORF">TanjilG_03257</name>
</gene>
<evidence type="ECO:0000256" key="4">
    <source>
        <dbReference type="ARBA" id="ARBA00022679"/>
    </source>
</evidence>
<dbReference type="SMART" id="SM00249">
    <property type="entry name" value="PHD"/>
    <property type="match status" value="1"/>
</dbReference>
<evidence type="ECO:0000313" key="15">
    <source>
        <dbReference type="Proteomes" id="UP000188354"/>
    </source>
</evidence>
<evidence type="ECO:0000256" key="7">
    <source>
        <dbReference type="ARBA" id="ARBA00022786"/>
    </source>
</evidence>
<feature type="region of interest" description="Disordered" evidence="11">
    <location>
        <begin position="855"/>
        <end position="893"/>
    </location>
</feature>
<dbReference type="SUPFAM" id="SSF57903">
    <property type="entry name" value="FYVE/PHD zinc finger"/>
    <property type="match status" value="1"/>
</dbReference>
<reference evidence="14 15" key="1">
    <citation type="journal article" date="2017" name="Plant Biotechnol. J.">
        <title>A comprehensive draft genome sequence for lupin (Lupinus angustifolius), an emerging health food: insights into plant-microbe interactions and legume evolution.</title>
        <authorList>
            <person name="Hane J.K."/>
            <person name="Ming Y."/>
            <person name="Kamphuis L.G."/>
            <person name="Nelson M.N."/>
            <person name="Garg G."/>
            <person name="Atkins C.A."/>
            <person name="Bayer P.E."/>
            <person name="Bravo A."/>
            <person name="Bringans S."/>
            <person name="Cannon S."/>
            <person name="Edwards D."/>
            <person name="Foley R."/>
            <person name="Gao L.L."/>
            <person name="Harrison M.J."/>
            <person name="Huang W."/>
            <person name="Hurgobin B."/>
            <person name="Li S."/>
            <person name="Liu C.W."/>
            <person name="McGrath A."/>
            <person name="Morahan G."/>
            <person name="Murray J."/>
            <person name="Weller J."/>
            <person name="Jian J."/>
            <person name="Singh K.B."/>
        </authorList>
    </citation>
    <scope>NUCLEOTIDE SEQUENCE [LARGE SCALE GENOMIC DNA]</scope>
    <source>
        <strain evidence="15">cv. Tanjil</strain>
        <tissue evidence="14">Whole plant</tissue>
    </source>
</reference>
<dbReference type="Pfam" id="PF02891">
    <property type="entry name" value="zf-MIZ"/>
    <property type="match status" value="1"/>
</dbReference>
<dbReference type="CDD" id="cd15570">
    <property type="entry name" value="PHD_Bye1p_SIZ1_like"/>
    <property type="match status" value="1"/>
</dbReference>
<feature type="domain" description="SP-RING-type" evidence="13">
    <location>
        <begin position="359"/>
        <end position="442"/>
    </location>
</feature>
<dbReference type="InterPro" id="IPR011011">
    <property type="entry name" value="Znf_FYVE_PHD"/>
</dbReference>
<organism evidence="14 15">
    <name type="scientific">Lupinus angustifolius</name>
    <name type="common">Narrow-leaved blue lupine</name>
    <dbReference type="NCBI Taxonomy" id="3871"/>
    <lineage>
        <taxon>Eukaryota</taxon>
        <taxon>Viridiplantae</taxon>
        <taxon>Streptophyta</taxon>
        <taxon>Embryophyta</taxon>
        <taxon>Tracheophyta</taxon>
        <taxon>Spermatophyta</taxon>
        <taxon>Magnoliopsida</taxon>
        <taxon>eudicotyledons</taxon>
        <taxon>Gunneridae</taxon>
        <taxon>Pentapetalae</taxon>
        <taxon>rosids</taxon>
        <taxon>fabids</taxon>
        <taxon>Fabales</taxon>
        <taxon>Fabaceae</taxon>
        <taxon>Papilionoideae</taxon>
        <taxon>50 kb inversion clade</taxon>
        <taxon>genistoids sensu lato</taxon>
        <taxon>core genistoids</taxon>
        <taxon>Genisteae</taxon>
        <taxon>Lupinus</taxon>
    </lineage>
</organism>
<sequence>MDLIPSCKEKLAYFRVKELKDVLTQLGLSKQGKKQDEVMMPVLLLLQDLVDRILVSITDEQVSKMWAKKNAVSKEQVAKLVDDTYRKMQISGGATDLASKGHGASDSSTVKIKGEIEDSFQSDTKIRCLCGSTLETEPLVKCDGPRCHVWQHISCVIIPEKPVDGIPPVPDQFYCELCRLSRADPFWVTVVHPLFPVKLTPTSIPTDGTNPVQSVDRTFQLTRADKDLVSKQEFDVQAWCMLLNDKVSFRMQWPQYTDLQVNGVPVRAINRPGSQLLGANGRDDGPIITPYIKDGINKIHLTGCDARVFCFGIRIVKRRSMQQVLNIIPKEPDGERFEDALARVCRCVGGGNADDNADSDSDLEVVSDTFTINLRCPMSGSRMKIAGRFKPCVHMGCFDLEVFVEMNQRSRKWQCPICLKNYALENIIIDPYFNRITSKMIHCGEEVTEVEVKPDSSWRVKTKSESERLEIGNLAQWHSPDGSLCISNDREKKLETLKQVKQEGVSGSPTGLKIGIRKNRNGVWEVSKPEDTNTSSGNRLKGVFGNHEQVVIPMSSSATGSGRDGDDPSVNQGGGGHIDYSTTNGLELDSLCLNNAALTYGYTAHNISAQAVAAEVIILSDSDEDNDVLISPTIAYKNNQTCATGDSYSVPPPGIVDSYTEDHSLGGNSCLGLFPNEDDFVMHSSLWSLPSGTQADPEFQFFGSNADVSDALVHLQHGPINCSSSLNGYSLAPDTALGSSTLIPDSSACRSDADLNGGLVDNPLAFAGDDPSLQIFLPTRPAESSVQHGSRDQTNVTNGICTEDWISLSLGGGASGSNGNASTQNGFNSGLQVPTRGAATNNMADTAASLLLGMNDDRSDKTSRPRSDNPFSFPRQKRSVRPRLYLSIDSESE</sequence>
<dbReference type="PROSITE" id="PS01359">
    <property type="entry name" value="ZF_PHD_1"/>
    <property type="match status" value="1"/>
</dbReference>
<dbReference type="InterPro" id="IPR003034">
    <property type="entry name" value="SAP_dom"/>
</dbReference>
<dbReference type="PROSITE" id="PS50800">
    <property type="entry name" value="SAP"/>
    <property type="match status" value="1"/>
</dbReference>
<dbReference type="Proteomes" id="UP000188354">
    <property type="component" value="Chromosome LG07"/>
</dbReference>
<feature type="domain" description="SAP" evidence="12">
    <location>
        <begin position="11"/>
        <end position="45"/>
    </location>
</feature>
<dbReference type="PANTHER" id="PTHR10782">
    <property type="entry name" value="ZINC FINGER MIZ DOMAIN-CONTAINING PROTEIN"/>
    <property type="match status" value="1"/>
</dbReference>
<dbReference type="GO" id="GO:0061665">
    <property type="term" value="F:SUMO ligase activity"/>
    <property type="evidence" value="ECO:0007669"/>
    <property type="project" value="TreeGrafter"/>
</dbReference>
<dbReference type="PANTHER" id="PTHR10782:SF102">
    <property type="entry name" value="E3 SUMO-PROTEIN LIGASE SIZ1"/>
    <property type="match status" value="1"/>
</dbReference>
<dbReference type="InterPro" id="IPR036361">
    <property type="entry name" value="SAP_dom_sf"/>
</dbReference>
<keyword evidence="4" id="KW-0808">Transferase</keyword>
<evidence type="ECO:0008006" key="16">
    <source>
        <dbReference type="Google" id="ProtNLM"/>
    </source>
</evidence>
<dbReference type="EMBL" id="CM007367">
    <property type="protein sequence ID" value="OIW08581.1"/>
    <property type="molecule type" value="Genomic_DNA"/>
</dbReference>
<evidence type="ECO:0000313" key="14">
    <source>
        <dbReference type="EMBL" id="OIW08581.1"/>
    </source>
</evidence>
<dbReference type="FunFam" id="3.30.40.10:FF:000241">
    <property type="entry name" value="E3 SUMO-protein ligase SIZ2"/>
    <property type="match status" value="1"/>
</dbReference>
<dbReference type="InterPro" id="IPR031141">
    <property type="entry name" value="SIZ1/2_SP-RING"/>
</dbReference>